<dbReference type="InterPro" id="IPR000843">
    <property type="entry name" value="HTH_LacI"/>
</dbReference>
<dbReference type="Pfam" id="PF13377">
    <property type="entry name" value="Peripla_BP_3"/>
    <property type="match status" value="1"/>
</dbReference>
<dbReference type="Gene3D" id="1.10.260.40">
    <property type="entry name" value="lambda repressor-like DNA-binding domains"/>
    <property type="match status" value="1"/>
</dbReference>
<keyword evidence="2 4" id="KW-0238">DNA-binding</keyword>
<comment type="caution">
    <text evidence="4">The sequence shown here is derived from an EMBL/GenBank/DDBJ whole genome shotgun (WGS) entry which is preliminary data.</text>
</comment>
<name>A0A6L7A6B6_LEULA</name>
<dbReference type="SUPFAM" id="SSF47413">
    <property type="entry name" value="lambda repressor-like DNA-binding domains"/>
    <property type="match status" value="1"/>
</dbReference>
<evidence type="ECO:0000256" key="2">
    <source>
        <dbReference type="ARBA" id="ARBA00023125"/>
    </source>
</evidence>
<dbReference type="Gene3D" id="3.40.50.2300">
    <property type="match status" value="2"/>
</dbReference>
<accession>A0A6L7A6B6</accession>
<evidence type="ECO:0000313" key="5">
    <source>
        <dbReference type="Proteomes" id="UP000478636"/>
    </source>
</evidence>
<keyword evidence="3" id="KW-0804">Transcription</keyword>
<evidence type="ECO:0000313" key="4">
    <source>
        <dbReference type="EMBL" id="MWN21127.1"/>
    </source>
</evidence>
<dbReference type="InterPro" id="IPR046335">
    <property type="entry name" value="LacI/GalR-like_sensor"/>
</dbReference>
<dbReference type="KEGG" id="llf:BCR17_08350"/>
<dbReference type="InterPro" id="IPR010982">
    <property type="entry name" value="Lambda_DNA-bd_dom_sf"/>
</dbReference>
<gene>
    <name evidence="4" type="ORF">GQS40_05480</name>
</gene>
<dbReference type="Pfam" id="PF00356">
    <property type="entry name" value="LacI"/>
    <property type="match status" value="1"/>
</dbReference>
<organism evidence="4 5">
    <name type="scientific">Leuconostoc lactis</name>
    <dbReference type="NCBI Taxonomy" id="1246"/>
    <lineage>
        <taxon>Bacteria</taxon>
        <taxon>Bacillati</taxon>
        <taxon>Bacillota</taxon>
        <taxon>Bacilli</taxon>
        <taxon>Lactobacillales</taxon>
        <taxon>Lactobacillaceae</taxon>
        <taxon>Leuconostoc</taxon>
    </lineage>
</organism>
<dbReference type="InterPro" id="IPR028082">
    <property type="entry name" value="Peripla_BP_I"/>
</dbReference>
<dbReference type="PANTHER" id="PTHR30146">
    <property type="entry name" value="LACI-RELATED TRANSCRIPTIONAL REPRESSOR"/>
    <property type="match status" value="1"/>
</dbReference>
<dbReference type="CDD" id="cd01544">
    <property type="entry name" value="PBP1_GalR"/>
    <property type="match status" value="1"/>
</dbReference>
<dbReference type="CDD" id="cd01392">
    <property type="entry name" value="HTH_LacI"/>
    <property type="match status" value="1"/>
</dbReference>
<protein>
    <submittedName>
        <fullName evidence="4">LacI family DNA-binding transcriptional regulator</fullName>
    </submittedName>
</protein>
<dbReference type="GO" id="GO:0003700">
    <property type="term" value="F:DNA-binding transcription factor activity"/>
    <property type="evidence" value="ECO:0007669"/>
    <property type="project" value="TreeGrafter"/>
</dbReference>
<dbReference type="EMBL" id="WSZI01000013">
    <property type="protein sequence ID" value="MWN21127.1"/>
    <property type="molecule type" value="Genomic_DNA"/>
</dbReference>
<evidence type="ECO:0000256" key="1">
    <source>
        <dbReference type="ARBA" id="ARBA00023015"/>
    </source>
</evidence>
<keyword evidence="1" id="KW-0805">Transcription regulation</keyword>
<dbReference type="AlphaFoldDB" id="A0A6L7A6B6"/>
<dbReference type="SUPFAM" id="SSF53822">
    <property type="entry name" value="Periplasmic binding protein-like I"/>
    <property type="match status" value="1"/>
</dbReference>
<proteinExistence type="predicted"/>
<dbReference type="PROSITE" id="PS50932">
    <property type="entry name" value="HTH_LACI_2"/>
    <property type="match status" value="1"/>
</dbReference>
<dbReference type="SMART" id="SM00354">
    <property type="entry name" value="HTH_LACI"/>
    <property type="match status" value="1"/>
</dbReference>
<sequence>MTTIKEIAMKTGYSTATVSRILNNDLTFSVTNATREAVQLAARQLNYLSPNVSKFSDLELAVIFSINPDEELEDVYFIRMRQIIEATALKNGLRINFYKNVFVLPKTVNGTLLIGKFNKDALDALIEKQINCVFIDSNPDPEVFTSVQPNLEFAITKALNEFKKRNFKRIGFIGGNLWNQGNNIFQFKDLRRRYFESYAKEIGVYSKEDVHIGPDFSALSGYQIGKKILQENSNSGMPRAFLIGSDSLAIGVLRAFNDSNISIPDTTAFISINDIEIAKFSSPALTTFRIDIHDMVDEALSLLHRKIINPNNTSPEIVLKSPELIYRETFPKMTHNLEP</sequence>
<evidence type="ECO:0000256" key="3">
    <source>
        <dbReference type="ARBA" id="ARBA00023163"/>
    </source>
</evidence>
<dbReference type="RefSeq" id="WP_029509427.1">
    <property type="nucleotide sequence ID" value="NZ_CP016598.1"/>
</dbReference>
<reference evidence="4 5" key="1">
    <citation type="submission" date="2019-12" db="EMBL/GenBank/DDBJ databases">
        <title>Complete genome sequence of Leuconostoc lactis strain AVN1 provides insights into metabolic potential.</title>
        <authorList>
            <person name="Besrour N."/>
            <person name="Najjari A."/>
            <person name="Fhoula I."/>
            <person name="Jaballah S."/>
            <person name="Klibi N."/>
            <person name="Ouzari H.I."/>
        </authorList>
    </citation>
    <scope>NUCLEOTIDE SEQUENCE [LARGE SCALE GENOMIC DNA]</scope>
    <source>
        <strain evidence="4 5">AVN1</strain>
    </source>
</reference>
<dbReference type="Proteomes" id="UP000478636">
    <property type="component" value="Unassembled WGS sequence"/>
</dbReference>
<dbReference type="GO" id="GO:0000976">
    <property type="term" value="F:transcription cis-regulatory region binding"/>
    <property type="evidence" value="ECO:0007669"/>
    <property type="project" value="TreeGrafter"/>
</dbReference>
<dbReference type="PANTHER" id="PTHR30146:SF149">
    <property type="entry name" value="HTH-TYPE TRANSCRIPTIONAL REGULATOR EBGR"/>
    <property type="match status" value="1"/>
</dbReference>